<evidence type="ECO:0000313" key="3">
    <source>
        <dbReference type="Proteomes" id="UP000708298"/>
    </source>
</evidence>
<dbReference type="GO" id="GO:0016491">
    <property type="term" value="F:oxidoreductase activity"/>
    <property type="evidence" value="ECO:0007669"/>
    <property type="project" value="InterPro"/>
</dbReference>
<reference evidence="2" key="1">
    <citation type="journal article" date="2021" name="Microorganisms">
        <title>Acidisoma silvae sp. nov. and Acidisomacellulosilytica sp. nov., Two Acidophilic Bacteria Isolated from Decaying Wood, Hydrolyzing Cellulose and Producing Poly-3-hydroxybutyrate.</title>
        <authorList>
            <person name="Mieszkin S."/>
            <person name="Pouder E."/>
            <person name="Uroz S."/>
            <person name="Simon-Colin C."/>
            <person name="Alain K."/>
        </authorList>
    </citation>
    <scope>NUCLEOTIDE SEQUENCE</scope>
    <source>
        <strain evidence="2">HW T2.11</strain>
    </source>
</reference>
<gene>
    <name evidence="2" type="ORF">ASILVAE211_21395</name>
</gene>
<accession>A0A963YVT4</accession>
<evidence type="ECO:0000313" key="2">
    <source>
        <dbReference type="EMBL" id="MCB8877764.1"/>
    </source>
</evidence>
<dbReference type="Proteomes" id="UP000708298">
    <property type="component" value="Unassembled WGS sequence"/>
</dbReference>
<dbReference type="Pfam" id="PF00248">
    <property type="entry name" value="Aldo_ket_red"/>
    <property type="match status" value="1"/>
</dbReference>
<keyword evidence="3" id="KW-1185">Reference proteome</keyword>
<dbReference type="AlphaFoldDB" id="A0A963YVT4"/>
<name>A0A963YVT4_9PROT</name>
<dbReference type="InterPro" id="IPR023210">
    <property type="entry name" value="NADP_OxRdtase_dom"/>
</dbReference>
<feature type="domain" description="NADP-dependent oxidoreductase" evidence="1">
    <location>
        <begin position="12"/>
        <end position="320"/>
    </location>
</feature>
<dbReference type="PANTHER" id="PTHR42686:SF1">
    <property type="entry name" value="GH17980P-RELATED"/>
    <property type="match status" value="1"/>
</dbReference>
<evidence type="ECO:0000259" key="1">
    <source>
        <dbReference type="Pfam" id="PF00248"/>
    </source>
</evidence>
<organism evidence="2 3">
    <name type="scientific">Acidisoma silvae</name>
    <dbReference type="NCBI Taxonomy" id="2802396"/>
    <lineage>
        <taxon>Bacteria</taxon>
        <taxon>Pseudomonadati</taxon>
        <taxon>Pseudomonadota</taxon>
        <taxon>Alphaproteobacteria</taxon>
        <taxon>Acetobacterales</taxon>
        <taxon>Acidocellaceae</taxon>
        <taxon>Acidisoma</taxon>
    </lineage>
</organism>
<dbReference type="GO" id="GO:0005829">
    <property type="term" value="C:cytosol"/>
    <property type="evidence" value="ECO:0007669"/>
    <property type="project" value="TreeGrafter"/>
</dbReference>
<dbReference type="InterPro" id="IPR036812">
    <property type="entry name" value="NAD(P)_OxRdtase_dom_sf"/>
</dbReference>
<dbReference type="RefSeq" id="WP_227323413.1">
    <property type="nucleotide sequence ID" value="NZ_JAESVB010000017.1"/>
</dbReference>
<protein>
    <submittedName>
        <fullName evidence="2">Aldo/keto reductase</fullName>
    </submittedName>
</protein>
<dbReference type="Gene3D" id="3.20.20.100">
    <property type="entry name" value="NADP-dependent oxidoreductase domain"/>
    <property type="match status" value="1"/>
</dbReference>
<dbReference type="EMBL" id="JAESVB010000017">
    <property type="protein sequence ID" value="MCB8877764.1"/>
    <property type="molecule type" value="Genomic_DNA"/>
</dbReference>
<sequence>MTAGSRIGFKSRLGLGGSGLGTLYRDVSERQAEDILIAAYDSGLRYFDTAPFYGYGLSELRLGRFLRTVPRDSFTLSTKVGRYLTPPLGKPLDYGSWARPLHLRPVFDYSYDGTMRAFEQSASRLGFSDVDILYIHDVDRFTHGEQYERRFAEAMDGCYRALSELRAAGHVRAIGVGINESDVAARFLRAGEFDVALIAGRYTLLDQAAMIDFLPEAERRGVEVVAGGVFNSGILAAEGSQKATYDYKPASSEIADRVGTIRAICAKHHVPVQAVALQFPTAHPSISAILVGMDQPDQAMENSRWSKMDIPAELWAELKSQSCLPPDAPVAVEPLG</sequence>
<comment type="caution">
    <text evidence="2">The sequence shown here is derived from an EMBL/GenBank/DDBJ whole genome shotgun (WGS) entry which is preliminary data.</text>
</comment>
<dbReference type="SUPFAM" id="SSF51430">
    <property type="entry name" value="NAD(P)-linked oxidoreductase"/>
    <property type="match status" value="1"/>
</dbReference>
<dbReference type="InterPro" id="IPR020471">
    <property type="entry name" value="AKR"/>
</dbReference>
<reference evidence="2" key="2">
    <citation type="submission" date="2021-01" db="EMBL/GenBank/DDBJ databases">
        <authorList>
            <person name="Mieszkin S."/>
            <person name="Pouder E."/>
            <person name="Alain K."/>
        </authorList>
    </citation>
    <scope>NUCLEOTIDE SEQUENCE</scope>
    <source>
        <strain evidence="2">HW T2.11</strain>
    </source>
</reference>
<dbReference type="PANTHER" id="PTHR42686">
    <property type="entry name" value="GH17980P-RELATED"/>
    <property type="match status" value="1"/>
</dbReference>
<proteinExistence type="predicted"/>